<dbReference type="OrthoDB" id="9783445at2"/>
<evidence type="ECO:0000259" key="18">
    <source>
        <dbReference type="PROSITE" id="PS50999"/>
    </source>
</evidence>
<dbReference type="PROSITE" id="PS51257">
    <property type="entry name" value="PROKAR_LIPOPROTEIN"/>
    <property type="match status" value="1"/>
</dbReference>
<dbReference type="Gene3D" id="2.60.40.420">
    <property type="entry name" value="Cupredoxins - blue copper proteins"/>
    <property type="match status" value="1"/>
</dbReference>
<comment type="caution">
    <text evidence="19">The sequence shown here is derived from an EMBL/GenBank/DDBJ whole genome shotgun (WGS) entry which is preliminary data.</text>
</comment>
<evidence type="ECO:0000256" key="1">
    <source>
        <dbReference type="ARBA" id="ARBA00004651"/>
    </source>
</evidence>
<dbReference type="NCBIfam" id="TIGR01433">
    <property type="entry name" value="CyoA"/>
    <property type="match status" value="1"/>
</dbReference>
<keyword evidence="3 14" id="KW-0813">Transport</keyword>
<comment type="similarity">
    <text evidence="2 14">Belongs to the cytochrome c oxidase subunit 2 family.</text>
</comment>
<evidence type="ECO:0000256" key="4">
    <source>
        <dbReference type="ARBA" id="ARBA00022475"/>
    </source>
</evidence>
<feature type="transmembrane region" description="Helical" evidence="16">
    <location>
        <begin position="92"/>
        <end position="114"/>
    </location>
</feature>
<evidence type="ECO:0000256" key="2">
    <source>
        <dbReference type="ARBA" id="ARBA00007866"/>
    </source>
</evidence>
<dbReference type="InterPro" id="IPR008972">
    <property type="entry name" value="Cupredoxin"/>
</dbReference>
<dbReference type="PIRSF" id="PIRSF000292">
    <property type="entry name" value="Ubi_od_II"/>
    <property type="match status" value="1"/>
</dbReference>
<evidence type="ECO:0000256" key="14">
    <source>
        <dbReference type="PIRNR" id="PIRNR000292"/>
    </source>
</evidence>
<evidence type="ECO:0000313" key="19">
    <source>
        <dbReference type="EMBL" id="RED57998.1"/>
    </source>
</evidence>
<dbReference type="RefSeq" id="WP_115993822.1">
    <property type="nucleotide sequence ID" value="NZ_QRDY01000009.1"/>
</dbReference>
<dbReference type="GO" id="GO:0005507">
    <property type="term" value="F:copper ion binding"/>
    <property type="evidence" value="ECO:0007669"/>
    <property type="project" value="InterPro"/>
</dbReference>
<dbReference type="PROSITE" id="PS50999">
    <property type="entry name" value="COX2_TM"/>
    <property type="match status" value="1"/>
</dbReference>
<keyword evidence="11 14" id="KW-0472">Membrane</keyword>
<evidence type="ECO:0000259" key="17">
    <source>
        <dbReference type="PROSITE" id="PS50857"/>
    </source>
</evidence>
<dbReference type="InterPro" id="IPR036257">
    <property type="entry name" value="Cyt_c_oxidase_su2_TM_sf"/>
</dbReference>
<dbReference type="SUPFAM" id="SSF49503">
    <property type="entry name" value="Cupredoxins"/>
    <property type="match status" value="1"/>
</dbReference>
<keyword evidence="7" id="KW-0732">Signal</keyword>
<evidence type="ECO:0000256" key="6">
    <source>
        <dbReference type="ARBA" id="ARBA00022692"/>
    </source>
</evidence>
<evidence type="ECO:0000256" key="8">
    <source>
        <dbReference type="ARBA" id="ARBA00022982"/>
    </source>
</evidence>
<keyword evidence="6 16" id="KW-0812">Transmembrane</keyword>
<sequence length="331" mass="36683">MVKGFRRLMAVLSLAAMTILMTGCGEKLIVLNPKGAIGKHQLDLILISTALCLVVIVPVLILTFYIVWKYRQRPESKAKYDPHWEHSTKLELIWWGIPIVIIVILAAVTARYTYMLEPSKPLEHEAKPIVIQVTSLDWKWLFQYPDQDIATINYIQFPEDVPIEFRLTSDAPMNSFWIPQLGGQIYTMSGMAMKLHLIADEPGSYMGMGANFSGKDFGKMQFTAKATSQEEFDAWVKEVKGSSPALTNEGYEQLAKPGVSDVETFSSIPAGLFERIVTKYGGHDHGGTGGESSTEHEHGADSDQAATGEMPADMEMDGDSSMNHGDHASHD</sequence>
<dbReference type="PANTHER" id="PTHR22888">
    <property type="entry name" value="CYTOCHROME C OXIDASE, SUBUNIT II"/>
    <property type="match status" value="1"/>
</dbReference>
<comment type="function">
    <text evidence="14">Catalyzes quinol oxidation with the concomitant reduction of oxygen to water. Subunit II transfers the electrons from a quinol to the binuclear center of the catalytic subunit I.</text>
</comment>
<keyword evidence="5 14" id="KW-0679">Respiratory chain</keyword>
<keyword evidence="12" id="KW-0564">Palmitate</keyword>
<organism evidence="19 20">
    <name type="scientific">Cohnella lupini</name>
    <dbReference type="NCBI Taxonomy" id="1294267"/>
    <lineage>
        <taxon>Bacteria</taxon>
        <taxon>Bacillati</taxon>
        <taxon>Bacillota</taxon>
        <taxon>Bacilli</taxon>
        <taxon>Bacillales</taxon>
        <taxon>Paenibacillaceae</taxon>
        <taxon>Cohnella</taxon>
    </lineage>
</organism>
<feature type="region of interest" description="Disordered" evidence="15">
    <location>
        <begin position="279"/>
        <end position="331"/>
    </location>
</feature>
<keyword evidence="20" id="KW-1185">Reference proteome</keyword>
<gene>
    <name evidence="19" type="ORF">DFP95_10934</name>
</gene>
<comment type="subcellular location">
    <subcellularLocation>
        <location evidence="1">Cell membrane</location>
        <topology evidence="1">Multi-pass membrane protein</topology>
    </subcellularLocation>
</comment>
<accession>A0A3D9I898</accession>
<evidence type="ECO:0000256" key="10">
    <source>
        <dbReference type="ARBA" id="ARBA00023002"/>
    </source>
</evidence>
<dbReference type="GO" id="GO:0005886">
    <property type="term" value="C:plasma membrane"/>
    <property type="evidence" value="ECO:0007669"/>
    <property type="project" value="UniProtKB-SubCell"/>
</dbReference>
<dbReference type="InterPro" id="IPR006333">
    <property type="entry name" value="Cyt_o_ubiquinol_oxidase_su2"/>
</dbReference>
<evidence type="ECO:0000256" key="7">
    <source>
        <dbReference type="ARBA" id="ARBA00022729"/>
    </source>
</evidence>
<dbReference type="Gene3D" id="1.10.287.90">
    <property type="match status" value="1"/>
</dbReference>
<evidence type="ECO:0000256" key="13">
    <source>
        <dbReference type="ARBA" id="ARBA00023288"/>
    </source>
</evidence>
<evidence type="ECO:0000256" key="5">
    <source>
        <dbReference type="ARBA" id="ARBA00022660"/>
    </source>
</evidence>
<dbReference type="Proteomes" id="UP000256869">
    <property type="component" value="Unassembled WGS sequence"/>
</dbReference>
<dbReference type="PROSITE" id="PS50857">
    <property type="entry name" value="COX2_CUA"/>
    <property type="match status" value="1"/>
</dbReference>
<proteinExistence type="inferred from homology"/>
<keyword evidence="9 16" id="KW-1133">Transmembrane helix</keyword>
<keyword evidence="10 14" id="KW-0560">Oxidoreductase</keyword>
<feature type="transmembrane region" description="Helical" evidence="16">
    <location>
        <begin position="44"/>
        <end position="68"/>
    </location>
</feature>
<dbReference type="InterPro" id="IPR010514">
    <property type="entry name" value="COX_ARM"/>
</dbReference>
<evidence type="ECO:0000256" key="9">
    <source>
        <dbReference type="ARBA" id="ARBA00022989"/>
    </source>
</evidence>
<dbReference type="CDD" id="cd04212">
    <property type="entry name" value="CuRO_UO_II"/>
    <property type="match status" value="1"/>
</dbReference>
<keyword evidence="8 14" id="KW-0249">Electron transport</keyword>
<keyword evidence="4 14" id="KW-1003">Cell membrane</keyword>
<dbReference type="GO" id="GO:0009486">
    <property type="term" value="F:cytochrome bo3 ubiquinol oxidase activity"/>
    <property type="evidence" value="ECO:0007669"/>
    <property type="project" value="InterPro"/>
</dbReference>
<dbReference type="GO" id="GO:0042773">
    <property type="term" value="P:ATP synthesis coupled electron transport"/>
    <property type="evidence" value="ECO:0007669"/>
    <property type="project" value="TreeGrafter"/>
</dbReference>
<evidence type="ECO:0000256" key="12">
    <source>
        <dbReference type="ARBA" id="ARBA00023139"/>
    </source>
</evidence>
<reference evidence="19 20" key="1">
    <citation type="submission" date="2018-07" db="EMBL/GenBank/DDBJ databases">
        <title>Genomic Encyclopedia of Type Strains, Phase III (KMG-III): the genomes of soil and plant-associated and newly described type strains.</title>
        <authorList>
            <person name="Whitman W."/>
        </authorList>
    </citation>
    <scope>NUCLEOTIDE SEQUENCE [LARGE SCALE GENOMIC DNA]</scope>
    <source>
        <strain evidence="19 20">CECT 8236</strain>
    </source>
</reference>
<dbReference type="SUPFAM" id="SSF81464">
    <property type="entry name" value="Cytochrome c oxidase subunit II-like, transmembrane region"/>
    <property type="match status" value="1"/>
</dbReference>
<dbReference type="PANTHER" id="PTHR22888:SF18">
    <property type="entry name" value="CYTOCHROME BO(3) UBIQUINOL OXIDASE SUBUNIT 2"/>
    <property type="match status" value="1"/>
</dbReference>
<dbReference type="GO" id="GO:0004129">
    <property type="term" value="F:cytochrome-c oxidase activity"/>
    <property type="evidence" value="ECO:0007669"/>
    <property type="project" value="UniProtKB-UniRule"/>
</dbReference>
<dbReference type="AlphaFoldDB" id="A0A3D9I898"/>
<keyword evidence="13" id="KW-0449">Lipoprotein</keyword>
<dbReference type="Pfam" id="PF06481">
    <property type="entry name" value="COX_ARM"/>
    <property type="match status" value="1"/>
</dbReference>
<evidence type="ECO:0000313" key="20">
    <source>
        <dbReference type="Proteomes" id="UP000256869"/>
    </source>
</evidence>
<dbReference type="InterPro" id="IPR045187">
    <property type="entry name" value="CcO_II"/>
</dbReference>
<evidence type="ECO:0000256" key="15">
    <source>
        <dbReference type="SAM" id="MobiDB-lite"/>
    </source>
</evidence>
<comment type="catalytic activity">
    <reaction evidence="14">
        <text>2 a quinol + O2 = 2 a quinone + 2 H2O</text>
        <dbReference type="Rhea" id="RHEA:55376"/>
        <dbReference type="ChEBI" id="CHEBI:15377"/>
        <dbReference type="ChEBI" id="CHEBI:15379"/>
        <dbReference type="ChEBI" id="CHEBI:24646"/>
        <dbReference type="ChEBI" id="CHEBI:132124"/>
    </reaction>
</comment>
<dbReference type="InterPro" id="IPR011759">
    <property type="entry name" value="Cyt_c_oxidase_su2_TM_dom"/>
</dbReference>
<dbReference type="GO" id="GO:0016682">
    <property type="term" value="F:oxidoreductase activity, acting on diphenols and related substances as donors, oxygen as acceptor"/>
    <property type="evidence" value="ECO:0007669"/>
    <property type="project" value="InterPro"/>
</dbReference>
<dbReference type="EMBL" id="QRDY01000009">
    <property type="protein sequence ID" value="RED57998.1"/>
    <property type="molecule type" value="Genomic_DNA"/>
</dbReference>
<evidence type="ECO:0000256" key="11">
    <source>
        <dbReference type="ARBA" id="ARBA00023136"/>
    </source>
</evidence>
<evidence type="ECO:0000256" key="3">
    <source>
        <dbReference type="ARBA" id="ARBA00022448"/>
    </source>
</evidence>
<dbReference type="InterPro" id="IPR034227">
    <property type="entry name" value="CuRO_UO_II"/>
</dbReference>
<dbReference type="InterPro" id="IPR002429">
    <property type="entry name" value="CcO_II-like_C"/>
</dbReference>
<feature type="domain" description="Cytochrome oxidase subunit II transmembrane region profile" evidence="18">
    <location>
        <begin position="22"/>
        <end position="120"/>
    </location>
</feature>
<dbReference type="EC" id="1.10.3.-" evidence="14"/>
<protein>
    <recommendedName>
        <fullName evidence="14">Quinol oxidase subunit 2</fullName>
        <ecNumber evidence="14">1.10.3.-</ecNumber>
    </recommendedName>
</protein>
<feature type="domain" description="Cytochrome oxidase subunit II copper A binding" evidence="17">
    <location>
        <begin position="126"/>
        <end position="238"/>
    </location>
</feature>
<evidence type="ECO:0000256" key="16">
    <source>
        <dbReference type="SAM" id="Phobius"/>
    </source>
</evidence>
<name>A0A3D9I898_9BACL</name>